<dbReference type="PRINTS" id="PR01042">
    <property type="entry name" value="TRNASYNTHASP"/>
</dbReference>
<dbReference type="Pfam" id="PF00152">
    <property type="entry name" value="tRNA-synt_2"/>
    <property type="match status" value="1"/>
</dbReference>
<dbReference type="PANTHER" id="PTHR22594:SF34">
    <property type="entry name" value="ASPARAGINE--TRNA LIGASE, MITOCHONDRIAL-RELATED"/>
    <property type="match status" value="1"/>
</dbReference>
<evidence type="ECO:0000256" key="5">
    <source>
        <dbReference type="ARBA" id="ARBA00023146"/>
    </source>
</evidence>
<dbReference type="SUPFAM" id="SSF55681">
    <property type="entry name" value="Class II aaRS and biotin synthetases"/>
    <property type="match status" value="1"/>
</dbReference>
<reference evidence="7 8" key="1">
    <citation type="journal article" date="2016" name="Nat. Commun.">
        <title>Thousands of microbial genomes shed light on interconnected biogeochemical processes in an aquifer system.</title>
        <authorList>
            <person name="Anantharaman K."/>
            <person name="Brown C.T."/>
            <person name="Hug L.A."/>
            <person name="Sharon I."/>
            <person name="Castelle C.J."/>
            <person name="Probst A.J."/>
            <person name="Thomas B.C."/>
            <person name="Singh A."/>
            <person name="Wilkins M.J."/>
            <person name="Karaoz U."/>
            <person name="Brodie E.L."/>
            <person name="Williams K.H."/>
            <person name="Hubbard S.S."/>
            <person name="Banfield J.F."/>
        </authorList>
    </citation>
    <scope>NUCLEOTIDE SEQUENCE [LARGE SCALE GENOMIC DNA]</scope>
</reference>
<protein>
    <recommendedName>
        <fullName evidence="6">Aminoacyl-transfer RNA synthetases class-II family profile domain-containing protein</fullName>
    </recommendedName>
</protein>
<evidence type="ECO:0000256" key="2">
    <source>
        <dbReference type="ARBA" id="ARBA00022741"/>
    </source>
</evidence>
<evidence type="ECO:0000256" key="1">
    <source>
        <dbReference type="ARBA" id="ARBA00022598"/>
    </source>
</evidence>
<dbReference type="PROSITE" id="PS50862">
    <property type="entry name" value="AA_TRNA_LIGASE_II"/>
    <property type="match status" value="1"/>
</dbReference>
<dbReference type="PANTHER" id="PTHR22594">
    <property type="entry name" value="ASPARTYL/LYSYL-TRNA SYNTHETASE"/>
    <property type="match status" value="1"/>
</dbReference>
<keyword evidence="4" id="KW-0648">Protein biosynthesis</keyword>
<name>A0A1G2HHM3_9BACT</name>
<evidence type="ECO:0000256" key="4">
    <source>
        <dbReference type="ARBA" id="ARBA00022917"/>
    </source>
</evidence>
<keyword evidence="2" id="KW-0547">Nucleotide-binding</keyword>
<dbReference type="InterPro" id="IPR004364">
    <property type="entry name" value="Aa-tRNA-synt_II"/>
</dbReference>
<keyword evidence="1" id="KW-0436">Ligase</keyword>
<dbReference type="Gene3D" id="3.30.930.10">
    <property type="entry name" value="Bira Bifunctional Protein, Domain 2"/>
    <property type="match status" value="1"/>
</dbReference>
<keyword evidence="5" id="KW-0030">Aminoacyl-tRNA synthetase</keyword>
<comment type="caution">
    <text evidence="7">The sequence shown here is derived from an EMBL/GenBank/DDBJ whole genome shotgun (WGS) entry which is preliminary data.</text>
</comment>
<dbReference type="AlphaFoldDB" id="A0A1G2HHM3"/>
<evidence type="ECO:0000259" key="6">
    <source>
        <dbReference type="PROSITE" id="PS50862"/>
    </source>
</evidence>
<organism evidence="7 8">
    <name type="scientific">Candidatus Spechtbacteria bacterium RIFCSPLOWO2_02_FULL_38_8</name>
    <dbReference type="NCBI Taxonomy" id="1802164"/>
    <lineage>
        <taxon>Bacteria</taxon>
        <taxon>Candidatus Spechtiibacteriota</taxon>
    </lineage>
</organism>
<dbReference type="GO" id="GO:0006421">
    <property type="term" value="P:asparaginyl-tRNA aminoacylation"/>
    <property type="evidence" value="ECO:0007669"/>
    <property type="project" value="TreeGrafter"/>
</dbReference>
<accession>A0A1G2HHM3</accession>
<dbReference type="InterPro" id="IPR006195">
    <property type="entry name" value="aa-tRNA-synth_II"/>
</dbReference>
<dbReference type="GO" id="GO:0004816">
    <property type="term" value="F:asparagine-tRNA ligase activity"/>
    <property type="evidence" value="ECO:0007669"/>
    <property type="project" value="TreeGrafter"/>
</dbReference>
<keyword evidence="3" id="KW-0067">ATP-binding</keyword>
<evidence type="ECO:0000313" key="7">
    <source>
        <dbReference type="EMBL" id="OGZ61388.1"/>
    </source>
</evidence>
<dbReference type="InterPro" id="IPR045864">
    <property type="entry name" value="aa-tRNA-synth_II/BPL/LPL"/>
</dbReference>
<proteinExistence type="predicted"/>
<evidence type="ECO:0000313" key="8">
    <source>
        <dbReference type="Proteomes" id="UP000178509"/>
    </source>
</evidence>
<sequence>MNTLRKEYKQIARTKVQKDFKATMMLEAAVFKSARDFLEGQGYIEMFPPRIVRASGACENIDTLFEVSVDGEKKWFKNETGKPVNAYLAQTGQLFLEAFVPELKKVYCVGPSFRAEPKVDNRHLTEFKMIEIEFEGGFEKLLDTVQATIYQIAQYVTRQANLHPQNYGLNEEGIKRLQETPANFARLTYDQAIETLQELGEKVSWGDDISSHREQLLVQSIGNIPLFITHFPDPMWQHGKELEVEKFFNMLPDEKNPGRVLSADLILPGAGESVGAAARIHDVDVMIDRLEKSKMYKRLVSKGGGLDDFSWYINQLRARGSVPHAGCGFGMARIIQWICGKDNIHDCLNFPQHRGYLI</sequence>
<feature type="domain" description="Aminoacyl-transfer RNA synthetases class-II family profile" evidence="6">
    <location>
        <begin position="30"/>
        <end position="351"/>
    </location>
</feature>
<gene>
    <name evidence="7" type="ORF">A3H51_01275</name>
</gene>
<dbReference type="GO" id="GO:0005524">
    <property type="term" value="F:ATP binding"/>
    <property type="evidence" value="ECO:0007669"/>
    <property type="project" value="UniProtKB-KW"/>
</dbReference>
<evidence type="ECO:0000256" key="3">
    <source>
        <dbReference type="ARBA" id="ARBA00022840"/>
    </source>
</evidence>
<dbReference type="InterPro" id="IPR002312">
    <property type="entry name" value="Asp/Asn-tRNA-synth_IIb"/>
</dbReference>
<dbReference type="EMBL" id="MHOJ01000043">
    <property type="protein sequence ID" value="OGZ61388.1"/>
    <property type="molecule type" value="Genomic_DNA"/>
</dbReference>
<dbReference type="Proteomes" id="UP000178509">
    <property type="component" value="Unassembled WGS sequence"/>
</dbReference>
<dbReference type="STRING" id="1802164.A3H51_01275"/>